<organism evidence="2 3">
    <name type="scientific">Syntrophotalea carbinolica (strain DSM 2380 / NBRC 103641 / GraBd1)</name>
    <name type="common">Pelobacter carbinolicus</name>
    <dbReference type="NCBI Taxonomy" id="338963"/>
    <lineage>
        <taxon>Bacteria</taxon>
        <taxon>Pseudomonadati</taxon>
        <taxon>Thermodesulfobacteriota</taxon>
        <taxon>Desulfuromonadia</taxon>
        <taxon>Desulfuromonadales</taxon>
        <taxon>Syntrophotaleaceae</taxon>
        <taxon>Syntrophotalea</taxon>
    </lineage>
</organism>
<dbReference type="STRING" id="338963.Pcar_2252"/>
<dbReference type="OrthoDB" id="9807414at2"/>
<dbReference type="Gene3D" id="3.90.550.10">
    <property type="entry name" value="Spore Coat Polysaccharide Biosynthesis Protein SpsA, Chain A"/>
    <property type="match status" value="1"/>
</dbReference>
<reference evidence="3" key="1">
    <citation type="submission" date="2005-10" db="EMBL/GenBank/DDBJ databases">
        <title>Complete sequence of Pelobacter carbinolicus DSM 2380.</title>
        <authorList>
            <person name="Copeland A."/>
            <person name="Lucas S."/>
            <person name="Lapidus A."/>
            <person name="Barry K."/>
            <person name="Detter J.C."/>
            <person name="Glavina T."/>
            <person name="Hammon N."/>
            <person name="Israni S."/>
            <person name="Pitluck S."/>
            <person name="Chertkov O."/>
            <person name="Schmutz J."/>
            <person name="Larimer F."/>
            <person name="Land M."/>
            <person name="Kyrpides N."/>
            <person name="Ivanova N."/>
            <person name="Richardson P."/>
        </authorList>
    </citation>
    <scope>NUCLEOTIDE SEQUENCE [LARGE SCALE GENOMIC DNA]</scope>
    <source>
        <strain evidence="3">DSM 2380 / NBRC 103641 / GraBd1</strain>
    </source>
</reference>
<evidence type="ECO:0000313" key="2">
    <source>
        <dbReference type="EMBL" id="ABA89491.1"/>
    </source>
</evidence>
<sequence length="312" mass="36205">MLASVLINNYNYAKFVEDAVVSVLNQTYSQIEIILVDDGSTDNSRQCIEKLAANHSCITPIFKPNGGQLSAFNAGVKRAQGEVLFFLDADDLYHEDYIENIMALYNQHPACDFTFCALERCDGANQKVIQPFPERVTDLGYTGLITYTCRLWIGEPTSTLSIRRSLADRFFPIPFEQDWRIRADDCLIYLASLYNGRKFYLKDPLVYYRVHGNNQFFGRKKDRTNEHFHDLCRAKLFAHASEQVKQYRYIRGHHLYKALLGEAATGSKNHRLLKKYRLALKNNREISLWSRWKYRRKIAKILKPLPASKNTQ</sequence>
<dbReference type="AlphaFoldDB" id="Q3A2B6"/>
<evidence type="ECO:0000313" key="3">
    <source>
        <dbReference type="Proteomes" id="UP000002534"/>
    </source>
</evidence>
<dbReference type="Proteomes" id="UP000002534">
    <property type="component" value="Chromosome"/>
</dbReference>
<dbReference type="KEGG" id="pca:Pcar_2252"/>
<reference evidence="2 3" key="2">
    <citation type="journal article" date="2012" name="BMC Genomics">
        <title>The genome of Pelobacter carbinolicus reveals surprising metabolic capabilities and physiological features.</title>
        <authorList>
            <person name="Aklujkar M."/>
            <person name="Haveman S.A."/>
            <person name="Didonato R.Jr."/>
            <person name="Chertkov O."/>
            <person name="Han C.S."/>
            <person name="Land M.L."/>
            <person name="Brown P."/>
            <person name="Lovley D.R."/>
        </authorList>
    </citation>
    <scope>NUCLEOTIDE SEQUENCE [LARGE SCALE GENOMIC DNA]</scope>
    <source>
        <strain evidence="3">DSM 2380 / NBRC 103641 / GraBd1</strain>
    </source>
</reference>
<dbReference type="SUPFAM" id="SSF53448">
    <property type="entry name" value="Nucleotide-diphospho-sugar transferases"/>
    <property type="match status" value="1"/>
</dbReference>
<protein>
    <submittedName>
        <fullName evidence="2">Glycosyltransferase</fullName>
    </submittedName>
</protein>
<gene>
    <name evidence="2" type="ordered locus">Pcar_2252</name>
</gene>
<dbReference type="HOGENOM" id="CLU_025996_0_7_7"/>
<keyword evidence="2" id="KW-0808">Transferase</keyword>
<dbReference type="PANTHER" id="PTHR22916">
    <property type="entry name" value="GLYCOSYLTRANSFERASE"/>
    <property type="match status" value="1"/>
</dbReference>
<feature type="domain" description="Glycosyltransferase 2-like" evidence="1">
    <location>
        <begin position="4"/>
        <end position="112"/>
    </location>
</feature>
<dbReference type="PANTHER" id="PTHR22916:SF3">
    <property type="entry name" value="UDP-GLCNAC:BETAGAL BETA-1,3-N-ACETYLGLUCOSAMINYLTRANSFERASE-LIKE PROTEIN 1"/>
    <property type="match status" value="1"/>
</dbReference>
<keyword evidence="3" id="KW-1185">Reference proteome</keyword>
<dbReference type="RefSeq" id="WP_011342008.1">
    <property type="nucleotide sequence ID" value="NC_007498.2"/>
</dbReference>
<dbReference type="CDD" id="cd00761">
    <property type="entry name" value="Glyco_tranf_GTA_type"/>
    <property type="match status" value="1"/>
</dbReference>
<name>Q3A2B6_SYNC1</name>
<evidence type="ECO:0000259" key="1">
    <source>
        <dbReference type="Pfam" id="PF00535"/>
    </source>
</evidence>
<dbReference type="eggNOG" id="COG1215">
    <property type="taxonomic scope" value="Bacteria"/>
</dbReference>
<dbReference type="GO" id="GO:0016758">
    <property type="term" value="F:hexosyltransferase activity"/>
    <property type="evidence" value="ECO:0007669"/>
    <property type="project" value="UniProtKB-ARBA"/>
</dbReference>
<dbReference type="Pfam" id="PF00535">
    <property type="entry name" value="Glycos_transf_2"/>
    <property type="match status" value="1"/>
</dbReference>
<proteinExistence type="predicted"/>
<dbReference type="EMBL" id="CP000142">
    <property type="protein sequence ID" value="ABA89491.1"/>
    <property type="molecule type" value="Genomic_DNA"/>
</dbReference>
<accession>Q3A2B6</accession>
<dbReference type="InterPro" id="IPR001173">
    <property type="entry name" value="Glyco_trans_2-like"/>
</dbReference>
<dbReference type="CAZy" id="GT2">
    <property type="family name" value="Glycosyltransferase Family 2"/>
</dbReference>
<dbReference type="InterPro" id="IPR029044">
    <property type="entry name" value="Nucleotide-diphossugar_trans"/>
</dbReference>